<evidence type="ECO:0000256" key="1">
    <source>
        <dbReference type="ARBA" id="ARBA00004141"/>
    </source>
</evidence>
<dbReference type="RefSeq" id="WP_172991765.1">
    <property type="nucleotide sequence ID" value="NZ_AP021861.1"/>
</dbReference>
<reference evidence="8" key="1">
    <citation type="submission" date="2019-10" db="EMBL/GenBank/DDBJ databases">
        <title>Lacipirellula parvula gen. nov., sp. nov., representing a lineage of planctomycetes widespread in freshwater anoxic habitats, and description of the family Lacipirellulaceae.</title>
        <authorList>
            <person name="Dedysh S.N."/>
            <person name="Kulichevskaya I.S."/>
            <person name="Beletsky A.V."/>
            <person name="Rakitin A.L."/>
            <person name="Mardanov A.V."/>
            <person name="Ivanova A.A."/>
            <person name="Saltykova V.X."/>
            <person name="Rijpstra W.I.C."/>
            <person name="Sinninghe Damste J.S."/>
            <person name="Ravin N.V."/>
        </authorList>
    </citation>
    <scope>NUCLEOTIDE SEQUENCE [LARGE SCALE GENOMIC DNA]</scope>
    <source>
        <strain evidence="8">PX69</strain>
    </source>
</reference>
<gene>
    <name evidence="7" type="ORF">PLANPX_0112</name>
</gene>
<feature type="transmembrane region" description="Helical" evidence="6">
    <location>
        <begin position="76"/>
        <end position="98"/>
    </location>
</feature>
<dbReference type="EMBL" id="AP021861">
    <property type="protein sequence ID" value="BBO30500.1"/>
    <property type="molecule type" value="Genomic_DNA"/>
</dbReference>
<name>A0A5K7X201_9BACT</name>
<dbReference type="Pfam" id="PF01594">
    <property type="entry name" value="AI-2E_transport"/>
    <property type="match status" value="1"/>
</dbReference>
<organism evidence="7 8">
    <name type="scientific">Lacipirellula parvula</name>
    <dbReference type="NCBI Taxonomy" id="2650471"/>
    <lineage>
        <taxon>Bacteria</taxon>
        <taxon>Pseudomonadati</taxon>
        <taxon>Planctomycetota</taxon>
        <taxon>Planctomycetia</taxon>
        <taxon>Pirellulales</taxon>
        <taxon>Lacipirellulaceae</taxon>
        <taxon>Lacipirellula</taxon>
    </lineage>
</organism>
<dbReference type="GO" id="GO:0016020">
    <property type="term" value="C:membrane"/>
    <property type="evidence" value="ECO:0007669"/>
    <property type="project" value="UniProtKB-SubCell"/>
</dbReference>
<protein>
    <recommendedName>
        <fullName evidence="9">AI-2E family transporter</fullName>
    </recommendedName>
</protein>
<comment type="subcellular location">
    <subcellularLocation>
        <location evidence="1">Membrane</location>
        <topology evidence="1">Multi-pass membrane protein</topology>
    </subcellularLocation>
</comment>
<dbReference type="PANTHER" id="PTHR21716">
    <property type="entry name" value="TRANSMEMBRANE PROTEIN"/>
    <property type="match status" value="1"/>
</dbReference>
<evidence type="ECO:0008006" key="9">
    <source>
        <dbReference type="Google" id="ProtNLM"/>
    </source>
</evidence>
<dbReference type="InterPro" id="IPR002549">
    <property type="entry name" value="AI-2E-like"/>
</dbReference>
<feature type="transmembrane region" description="Helical" evidence="6">
    <location>
        <begin position="308"/>
        <end position="338"/>
    </location>
</feature>
<evidence type="ECO:0000256" key="5">
    <source>
        <dbReference type="ARBA" id="ARBA00023136"/>
    </source>
</evidence>
<feature type="transmembrane region" description="Helical" evidence="6">
    <location>
        <begin position="274"/>
        <end position="296"/>
    </location>
</feature>
<evidence type="ECO:0000313" key="7">
    <source>
        <dbReference type="EMBL" id="BBO30500.1"/>
    </source>
</evidence>
<dbReference type="AlphaFoldDB" id="A0A5K7X201"/>
<dbReference type="Proteomes" id="UP000326837">
    <property type="component" value="Chromosome"/>
</dbReference>
<evidence type="ECO:0000256" key="3">
    <source>
        <dbReference type="ARBA" id="ARBA00022692"/>
    </source>
</evidence>
<comment type="similarity">
    <text evidence="2">Belongs to the autoinducer-2 exporter (AI-2E) (TC 2.A.86) family.</text>
</comment>
<evidence type="ECO:0000256" key="2">
    <source>
        <dbReference type="ARBA" id="ARBA00009773"/>
    </source>
</evidence>
<keyword evidence="5 6" id="KW-0472">Membrane</keyword>
<feature type="transmembrane region" description="Helical" evidence="6">
    <location>
        <begin position="206"/>
        <end position="233"/>
    </location>
</feature>
<accession>A0A5K7X201</accession>
<dbReference type="KEGG" id="lpav:PLANPX_0112"/>
<keyword evidence="3 6" id="KW-0812">Transmembrane</keyword>
<keyword evidence="4 6" id="KW-1133">Transmembrane helix</keyword>
<evidence type="ECO:0000256" key="6">
    <source>
        <dbReference type="SAM" id="Phobius"/>
    </source>
</evidence>
<feature type="transmembrane region" description="Helical" evidence="6">
    <location>
        <begin position="149"/>
        <end position="174"/>
    </location>
</feature>
<feature type="transmembrane region" description="Helical" evidence="6">
    <location>
        <begin position="239"/>
        <end position="267"/>
    </location>
</feature>
<evidence type="ECO:0000256" key="4">
    <source>
        <dbReference type="ARBA" id="ARBA00022989"/>
    </source>
</evidence>
<sequence length="356" mass="38240">MPDQQLESAKPAATPSRSRGKLVALAAATVLVLYLCYLLIQPFIPPIVWAVTAAVVTHRFSQWVGRKTKTADAKAAICVGIVAVLVLLPAVLVITVGAQQIGKAIEGWPAIQESLNAELAEHPRLNELWQDFDLSQEAPQLIDRLRPGAVAAVSTPLYLVVQTALTLFVLYFLYRDEDLAIDSVRSVLPLSEAESNRLFRRVDDTINATMFGTVTVAMVQGIMGGIMFGILGIEGATLWALIMGLLAIIPYLGTFVIWGPAAAILAYQGEYGKAAILVGWGAIAIGLIDNILYPYLVGSRLRQHTVVSFVAILGGVSLFGATGIVLGPVVVTLTFFLLDLWRRRTDGHGDLVVAGV</sequence>
<proteinExistence type="inferred from homology"/>
<keyword evidence="8" id="KW-1185">Reference proteome</keyword>
<evidence type="ECO:0000313" key="8">
    <source>
        <dbReference type="Proteomes" id="UP000326837"/>
    </source>
</evidence>
<feature type="transmembrane region" description="Helical" evidence="6">
    <location>
        <begin position="21"/>
        <end position="40"/>
    </location>
</feature>
<dbReference type="PANTHER" id="PTHR21716:SF4">
    <property type="entry name" value="TRANSMEMBRANE PROTEIN 245"/>
    <property type="match status" value="1"/>
</dbReference>